<dbReference type="AlphaFoldDB" id="A0A8S3T599"/>
<accession>A0A8S3T599</accession>
<organism evidence="2 3">
    <name type="scientific">Mytilus edulis</name>
    <name type="common">Blue mussel</name>
    <dbReference type="NCBI Taxonomy" id="6550"/>
    <lineage>
        <taxon>Eukaryota</taxon>
        <taxon>Metazoa</taxon>
        <taxon>Spiralia</taxon>
        <taxon>Lophotrochozoa</taxon>
        <taxon>Mollusca</taxon>
        <taxon>Bivalvia</taxon>
        <taxon>Autobranchia</taxon>
        <taxon>Pteriomorphia</taxon>
        <taxon>Mytilida</taxon>
        <taxon>Mytiloidea</taxon>
        <taxon>Mytilidae</taxon>
        <taxon>Mytilinae</taxon>
        <taxon>Mytilus</taxon>
    </lineage>
</organism>
<dbReference type="PANTHER" id="PTHR22545">
    <property type="entry name" value="CENTROSOMAL PROTEIN OF 95 KDA"/>
    <property type="match status" value="1"/>
</dbReference>
<gene>
    <name evidence="2" type="ORF">MEDL_38724</name>
</gene>
<dbReference type="PANTHER" id="PTHR22545:SF0">
    <property type="entry name" value="CENTROSOMAL PROTEIN OF 95 KDA"/>
    <property type="match status" value="1"/>
</dbReference>
<evidence type="ECO:0000313" key="3">
    <source>
        <dbReference type="Proteomes" id="UP000683360"/>
    </source>
</evidence>
<evidence type="ECO:0000259" key="1">
    <source>
        <dbReference type="Pfam" id="PF19016"/>
    </source>
</evidence>
<protein>
    <recommendedName>
        <fullName evidence="1">DUF5745 domain-containing protein</fullName>
    </recommendedName>
</protein>
<dbReference type="Proteomes" id="UP000683360">
    <property type="component" value="Unassembled WGS sequence"/>
</dbReference>
<reference evidence="2" key="1">
    <citation type="submission" date="2021-03" db="EMBL/GenBank/DDBJ databases">
        <authorList>
            <person name="Bekaert M."/>
        </authorList>
    </citation>
    <scope>NUCLEOTIDE SEQUENCE</scope>
</reference>
<keyword evidence="3" id="KW-1185">Reference proteome</keyword>
<dbReference type="InterPro" id="IPR044039">
    <property type="entry name" value="DUF5745"/>
</dbReference>
<name>A0A8S3T599_MYTED</name>
<proteinExistence type="predicted"/>
<dbReference type="EMBL" id="CAJPWZ010001854">
    <property type="protein sequence ID" value="CAG2225611.1"/>
    <property type="molecule type" value="Genomic_DNA"/>
</dbReference>
<dbReference type="InterPro" id="IPR026619">
    <property type="entry name" value="CEP95"/>
</dbReference>
<dbReference type="Pfam" id="PF19016">
    <property type="entry name" value="DUF5745"/>
    <property type="match status" value="1"/>
</dbReference>
<dbReference type="GO" id="GO:0005813">
    <property type="term" value="C:centrosome"/>
    <property type="evidence" value="ECO:0007669"/>
    <property type="project" value="InterPro"/>
</dbReference>
<dbReference type="GO" id="GO:0000922">
    <property type="term" value="C:spindle pole"/>
    <property type="evidence" value="ECO:0007669"/>
    <property type="project" value="InterPro"/>
</dbReference>
<feature type="domain" description="DUF5745" evidence="1">
    <location>
        <begin position="83"/>
        <end position="123"/>
    </location>
</feature>
<comment type="caution">
    <text evidence="2">The sequence shown here is derived from an EMBL/GenBank/DDBJ whole genome shotgun (WGS) entry which is preliminary data.</text>
</comment>
<dbReference type="OrthoDB" id="545730at2759"/>
<evidence type="ECO:0000313" key="2">
    <source>
        <dbReference type="EMBL" id="CAG2225611.1"/>
    </source>
</evidence>
<sequence length="348" mass="39739">MYTRDIEQTVKNKMNTDTQDIIDEEIILRANYVFGRINPPVKCNSVDEIDVSHFVLIYQALTEEGIPGSNKMTSERTKQTIGQFMINSIADDILQLPLDHVTGKGIVDKDRRVLKDLLDIFIELIEASDFDPENDTSSLMTDSRTIPSNIRHALRDIEVSAEQMMGSISKLHDAASSKKPKTRFTQTTPTQFTSSCTSPVTWGKVLYNYQDKGKQNKQFESQHQPTRKALGSLSNYSPRRLTKACKPKPVISTKCKRSSPVVLQRKRSTVRTRPVKTKIPIKENNEQALVDEIERVKGRRKEITQHIIQLQNEDQRLQTLQSIMSKELRLLQVGVSYLNTDDSYVEKN</sequence>